<feature type="binding site" evidence="10">
    <location>
        <begin position="19"/>
        <end position="21"/>
    </location>
    <ligand>
        <name>UDP-N-acetyl-alpha-D-glucosamine</name>
        <dbReference type="ChEBI" id="CHEBI:57705"/>
    </ligand>
</feature>
<evidence type="ECO:0000256" key="6">
    <source>
        <dbReference type="ARBA" id="ARBA00022984"/>
    </source>
</evidence>
<keyword evidence="1 10" id="KW-1003">Cell membrane</keyword>
<comment type="pathway">
    <text evidence="10">Cell wall biogenesis; peptidoglycan biosynthesis.</text>
</comment>
<evidence type="ECO:0000313" key="15">
    <source>
        <dbReference type="Proteomes" id="UP000007464"/>
    </source>
</evidence>
<evidence type="ECO:0000256" key="3">
    <source>
        <dbReference type="ARBA" id="ARBA00022676"/>
    </source>
</evidence>
<evidence type="ECO:0000256" key="5">
    <source>
        <dbReference type="ARBA" id="ARBA00022960"/>
    </source>
</evidence>
<feature type="domain" description="Glycosyltransferase family 28 N-terminal" evidence="12">
    <location>
        <begin position="12"/>
        <end position="150"/>
    </location>
</feature>
<comment type="catalytic activity">
    <reaction evidence="10">
        <text>di-trans,octa-cis-undecaprenyl diphospho-N-acetyl-alpha-D-muramoyl-L-alanyl-D-glutamyl-meso-2,6-diaminopimeloyl-D-alanyl-D-alanine + UDP-N-acetyl-alpha-D-glucosamine = di-trans,octa-cis-undecaprenyl diphospho-[N-acetyl-alpha-D-glucosaminyl-(1-&gt;4)]-N-acetyl-alpha-D-muramoyl-L-alanyl-D-glutamyl-meso-2,6-diaminopimeloyl-D-alanyl-D-alanine + UDP + H(+)</text>
        <dbReference type="Rhea" id="RHEA:31227"/>
        <dbReference type="ChEBI" id="CHEBI:15378"/>
        <dbReference type="ChEBI" id="CHEBI:57705"/>
        <dbReference type="ChEBI" id="CHEBI:58223"/>
        <dbReference type="ChEBI" id="CHEBI:61387"/>
        <dbReference type="ChEBI" id="CHEBI:61388"/>
        <dbReference type="EC" id="2.4.1.227"/>
    </reaction>
</comment>
<dbReference type="GO" id="GO:0051301">
    <property type="term" value="P:cell division"/>
    <property type="evidence" value="ECO:0007669"/>
    <property type="project" value="UniProtKB-KW"/>
</dbReference>
<dbReference type="UniPathway" id="UPA00219"/>
<reference evidence="14 15" key="1">
    <citation type="journal article" date="2010" name="BMC Genomics">
        <title>Unprecedented loss of ammonia assimilation capability in a urease-encoding bacterial mutualist.</title>
        <authorList>
            <person name="Williams L.E."/>
            <person name="Wernegreen J.J."/>
        </authorList>
    </citation>
    <scope>NUCLEOTIDE SEQUENCE [LARGE SCALE GENOMIC DNA]</scope>
    <source>
        <strain evidence="14 15">BVAF</strain>
    </source>
</reference>
<feature type="transmembrane region" description="Helical" evidence="11">
    <location>
        <begin position="74"/>
        <end position="93"/>
    </location>
</feature>
<dbReference type="KEGG" id="bva:BVAF_143"/>
<dbReference type="GO" id="GO:0005975">
    <property type="term" value="P:carbohydrate metabolic process"/>
    <property type="evidence" value="ECO:0007669"/>
    <property type="project" value="InterPro"/>
</dbReference>
<dbReference type="PANTHER" id="PTHR21015">
    <property type="entry name" value="UDP-N-ACETYLGLUCOSAMINE--N-ACETYLMURAMYL-(PENTAPEPTIDE) PYROPHOSPHORYL-UNDECAPRENOL N-ACETYLGLUCOSAMINE TRANSFERASE 1"/>
    <property type="match status" value="1"/>
</dbReference>
<organism evidence="14 15">
    <name type="scientific">Blochmanniella vafra (strain BVAF)</name>
    <dbReference type="NCBI Taxonomy" id="859654"/>
    <lineage>
        <taxon>Bacteria</taxon>
        <taxon>Pseudomonadati</taxon>
        <taxon>Pseudomonadota</taxon>
        <taxon>Gammaproteobacteria</taxon>
        <taxon>Enterobacterales</taxon>
        <taxon>Enterobacteriaceae</taxon>
        <taxon>ant endosymbionts</taxon>
        <taxon>Candidatus Blochmanniella</taxon>
    </lineage>
</organism>
<keyword evidence="5 10" id="KW-0133">Cell shape</keyword>
<sequence length="365" mass="41644">MINACKKKIKTILIIAGGSGGHVFPGLSVARYLMNHGYKVVWLGSKENIESQLVPRHGIDIKFIYMKGWRGKNIYKKLVTLLFLMFLSIYQALKIIKYWKPDIALSMGGYVAGPSSLAVVLCRIPLIIHEQNRVIGLTNRYLSFFAAKIFQGFPDVIANAITLGNPLRHTILSIPKPINRWKYRTGPIRVLVMGGSNGAYIFNKVVPKIFEQLFSKLIIWHQSGEKDFERVLKAYRKTKQKINYKITPFIDDIAQAYSWADVVISRSGALTVSEIIYVGLPAIFVPFPYHKDKQQYWNALPLMKLGSAIIVEQEKFTSDYISRVLESWNRKTLLVMAKRARSLITPNATKLVAQTIIQYLKEKKY</sequence>
<keyword evidence="3 10" id="KW-0328">Glycosyltransferase</keyword>
<dbReference type="Gene3D" id="3.40.50.2000">
    <property type="entry name" value="Glycogen Phosphorylase B"/>
    <property type="match status" value="2"/>
</dbReference>
<dbReference type="EC" id="2.4.1.227" evidence="10"/>
<evidence type="ECO:0000256" key="7">
    <source>
        <dbReference type="ARBA" id="ARBA00023136"/>
    </source>
</evidence>
<feature type="binding site" evidence="10">
    <location>
        <position position="295"/>
    </location>
    <ligand>
        <name>UDP-N-acetyl-alpha-D-glucosamine</name>
        <dbReference type="ChEBI" id="CHEBI:57705"/>
    </ligand>
</feature>
<comment type="subcellular location">
    <subcellularLocation>
        <location evidence="10">Cell inner membrane</location>
        <topology evidence="10">Peripheral membrane protein</topology>
        <orientation evidence="10">Cytoplasmic side</orientation>
    </subcellularLocation>
</comment>
<keyword evidence="11" id="KW-1133">Transmembrane helix</keyword>
<dbReference type="GO" id="GO:0009252">
    <property type="term" value="P:peptidoglycan biosynthetic process"/>
    <property type="evidence" value="ECO:0007669"/>
    <property type="project" value="UniProtKB-UniRule"/>
</dbReference>
<gene>
    <name evidence="10 14" type="primary">murG</name>
    <name evidence="14" type="ordered locus">BVAF_143</name>
</gene>
<dbReference type="Proteomes" id="UP000007464">
    <property type="component" value="Chromosome"/>
</dbReference>
<dbReference type="InterPro" id="IPR007235">
    <property type="entry name" value="Glyco_trans_28_C"/>
</dbReference>
<dbReference type="Pfam" id="PF03033">
    <property type="entry name" value="Glyco_transf_28"/>
    <property type="match status" value="1"/>
</dbReference>
<dbReference type="AlphaFoldDB" id="E8Q5Q3"/>
<evidence type="ECO:0000256" key="11">
    <source>
        <dbReference type="SAM" id="Phobius"/>
    </source>
</evidence>
<keyword evidence="10" id="KW-0997">Cell inner membrane</keyword>
<dbReference type="GO" id="GO:0071555">
    <property type="term" value="P:cell wall organization"/>
    <property type="evidence" value="ECO:0007669"/>
    <property type="project" value="UniProtKB-KW"/>
</dbReference>
<comment type="function">
    <text evidence="10">Cell wall formation. Catalyzes the transfer of a GlcNAc subunit on undecaprenyl-pyrophosphoryl-MurNAc-pentapeptide (lipid intermediate I) to form undecaprenyl-pyrophosphoryl-MurNAc-(pentapeptide)GlcNAc (lipid intermediate II).</text>
</comment>
<keyword evidence="8 10" id="KW-0131">Cell cycle</keyword>
<evidence type="ECO:0000256" key="1">
    <source>
        <dbReference type="ARBA" id="ARBA00022475"/>
    </source>
</evidence>
<dbReference type="EMBL" id="CP002189">
    <property type="protein sequence ID" value="ADV33550.1"/>
    <property type="molecule type" value="Genomic_DNA"/>
</dbReference>
<dbReference type="PANTHER" id="PTHR21015:SF22">
    <property type="entry name" value="GLYCOSYLTRANSFERASE"/>
    <property type="match status" value="1"/>
</dbReference>
<dbReference type="HAMAP" id="MF_00033">
    <property type="entry name" value="MurG"/>
    <property type="match status" value="1"/>
</dbReference>
<evidence type="ECO:0000256" key="4">
    <source>
        <dbReference type="ARBA" id="ARBA00022679"/>
    </source>
</evidence>
<keyword evidence="2 10" id="KW-0132">Cell division</keyword>
<evidence type="ECO:0000256" key="10">
    <source>
        <dbReference type="HAMAP-Rule" id="MF_00033"/>
    </source>
</evidence>
<keyword evidence="9 10" id="KW-0961">Cell wall biogenesis/degradation</keyword>
<comment type="similarity">
    <text evidence="10">Belongs to the glycosyltransferase 28 family. MurG subfamily.</text>
</comment>
<evidence type="ECO:0000256" key="9">
    <source>
        <dbReference type="ARBA" id="ARBA00023316"/>
    </source>
</evidence>
<feature type="transmembrane region" description="Helical" evidence="11">
    <location>
        <begin position="12"/>
        <end position="34"/>
    </location>
</feature>
<dbReference type="GO" id="GO:0050511">
    <property type="term" value="F:undecaprenyldiphospho-muramoylpentapeptide beta-N-acetylglucosaminyltransferase activity"/>
    <property type="evidence" value="ECO:0007669"/>
    <property type="project" value="UniProtKB-UniRule"/>
</dbReference>
<evidence type="ECO:0000259" key="13">
    <source>
        <dbReference type="Pfam" id="PF04101"/>
    </source>
</evidence>
<feature type="binding site" evidence="10">
    <location>
        <position position="196"/>
    </location>
    <ligand>
        <name>UDP-N-acetyl-alpha-D-glucosamine</name>
        <dbReference type="ChEBI" id="CHEBI:57705"/>
    </ligand>
</feature>
<evidence type="ECO:0000313" key="14">
    <source>
        <dbReference type="EMBL" id="ADV33550.1"/>
    </source>
</evidence>
<dbReference type="GO" id="GO:0051991">
    <property type="term" value="F:UDP-N-acetyl-D-glucosamine:N-acetylmuramoyl-L-alanyl-D-glutamyl-meso-2,6-diaminopimelyl-D-alanyl-D-alanine-diphosphoundecaprenol 4-beta-N-acetylglucosaminlytransferase activity"/>
    <property type="evidence" value="ECO:0007669"/>
    <property type="project" value="RHEA"/>
</dbReference>
<feature type="binding site" evidence="10">
    <location>
        <position position="250"/>
    </location>
    <ligand>
        <name>UDP-N-acetyl-alpha-D-glucosamine</name>
        <dbReference type="ChEBI" id="CHEBI:57705"/>
    </ligand>
</feature>
<name>E8Q5Q3_BLOVB</name>
<evidence type="ECO:0000259" key="12">
    <source>
        <dbReference type="Pfam" id="PF03033"/>
    </source>
</evidence>
<evidence type="ECO:0000256" key="8">
    <source>
        <dbReference type="ARBA" id="ARBA00023306"/>
    </source>
</evidence>
<feature type="domain" description="Glycosyl transferase family 28 C-terminal" evidence="13">
    <location>
        <begin position="190"/>
        <end position="333"/>
    </location>
</feature>
<dbReference type="CDD" id="cd03785">
    <property type="entry name" value="GT28_MurG"/>
    <property type="match status" value="1"/>
</dbReference>
<proteinExistence type="inferred from homology"/>
<dbReference type="GO" id="GO:0008360">
    <property type="term" value="P:regulation of cell shape"/>
    <property type="evidence" value="ECO:0007669"/>
    <property type="project" value="UniProtKB-KW"/>
</dbReference>
<dbReference type="Pfam" id="PF04101">
    <property type="entry name" value="Glyco_tran_28_C"/>
    <property type="match status" value="1"/>
</dbReference>
<feature type="binding site" evidence="10">
    <location>
        <position position="168"/>
    </location>
    <ligand>
        <name>UDP-N-acetyl-alpha-D-glucosamine</name>
        <dbReference type="ChEBI" id="CHEBI:57705"/>
    </ligand>
</feature>
<dbReference type="GO" id="GO:0005886">
    <property type="term" value="C:plasma membrane"/>
    <property type="evidence" value="ECO:0007669"/>
    <property type="project" value="UniProtKB-SubCell"/>
</dbReference>
<dbReference type="RefSeq" id="WP_013516475.1">
    <property type="nucleotide sequence ID" value="NC_014909.2"/>
</dbReference>
<evidence type="ECO:0000256" key="2">
    <source>
        <dbReference type="ARBA" id="ARBA00022618"/>
    </source>
</evidence>
<dbReference type="InterPro" id="IPR006009">
    <property type="entry name" value="GlcNAc_MurG"/>
</dbReference>
<dbReference type="HOGENOM" id="CLU_037404_2_0_6"/>
<keyword evidence="7 10" id="KW-0472">Membrane</keyword>
<dbReference type="NCBIfam" id="TIGR01133">
    <property type="entry name" value="murG"/>
    <property type="match status" value="1"/>
</dbReference>
<feature type="binding site" evidence="10">
    <location>
        <begin position="269"/>
        <end position="274"/>
    </location>
    <ligand>
        <name>UDP-N-acetyl-alpha-D-glucosamine</name>
        <dbReference type="ChEBI" id="CHEBI:57705"/>
    </ligand>
</feature>
<keyword evidence="15" id="KW-1185">Reference proteome</keyword>
<dbReference type="InterPro" id="IPR004276">
    <property type="entry name" value="GlycoTrans_28_N"/>
</dbReference>
<accession>E8Q5Q3</accession>
<keyword evidence="6 10" id="KW-0573">Peptidoglycan synthesis</keyword>
<dbReference type="STRING" id="859654.BVAF_143"/>
<keyword evidence="4 10" id="KW-0808">Transferase</keyword>
<feature type="transmembrane region" description="Helical" evidence="11">
    <location>
        <begin position="105"/>
        <end position="128"/>
    </location>
</feature>
<protein>
    <recommendedName>
        <fullName evidence="10">UDP-N-acetylglucosamine--N-acetylmuramyl-(pentapeptide) pyrophosphoryl-undecaprenol N-acetylglucosamine transferase</fullName>
        <ecNumber evidence="10">2.4.1.227</ecNumber>
    </recommendedName>
    <alternativeName>
        <fullName evidence="10">Undecaprenyl-PP-MurNAc-pentapeptide-UDPGlcNAc GlcNAc transferase</fullName>
    </alternativeName>
</protein>
<dbReference type="SUPFAM" id="SSF53756">
    <property type="entry name" value="UDP-Glycosyltransferase/glycogen phosphorylase"/>
    <property type="match status" value="1"/>
</dbReference>
<feature type="binding site" evidence="10">
    <location>
        <position position="132"/>
    </location>
    <ligand>
        <name>UDP-N-acetyl-alpha-D-glucosamine</name>
        <dbReference type="ChEBI" id="CHEBI:57705"/>
    </ligand>
</feature>
<keyword evidence="11" id="KW-0812">Transmembrane</keyword>
<dbReference type="OrthoDB" id="9808936at2"/>